<feature type="domain" description="Methyltransferase type 11" evidence="1">
    <location>
        <begin position="41"/>
        <end position="123"/>
    </location>
</feature>
<keyword evidence="3" id="KW-1185">Reference proteome</keyword>
<evidence type="ECO:0000313" key="3">
    <source>
        <dbReference type="Proteomes" id="UP000294894"/>
    </source>
</evidence>
<keyword evidence="2" id="KW-0489">Methyltransferase</keyword>
<proteinExistence type="predicted"/>
<dbReference type="GO" id="GO:0008757">
    <property type="term" value="F:S-adenosylmethionine-dependent methyltransferase activity"/>
    <property type="evidence" value="ECO:0007669"/>
    <property type="project" value="InterPro"/>
</dbReference>
<protein>
    <submittedName>
        <fullName evidence="2">Class I SAM-dependent methyltransferase</fullName>
    </submittedName>
</protein>
<reference evidence="2 3" key="1">
    <citation type="submission" date="2019-03" db="EMBL/GenBank/DDBJ databases">
        <title>Three New Species of Nocardioides, Nocardioides euryhalodurans sp. nov., Nocardioides seonyuensis sp. nov. and Nocardioides eburneoflavus sp. nov., Iolated from Soil.</title>
        <authorList>
            <person name="Roh S.G."/>
            <person name="Lee C."/>
            <person name="Kim M.-K."/>
            <person name="Kim S.B."/>
        </authorList>
    </citation>
    <scope>NUCLEOTIDE SEQUENCE [LARGE SCALE GENOMIC DNA]</scope>
    <source>
        <strain evidence="2 3">MMS17-SY117</strain>
    </source>
</reference>
<dbReference type="InterPro" id="IPR050508">
    <property type="entry name" value="Methyltransf_Superfamily"/>
</dbReference>
<dbReference type="EMBL" id="CP038267">
    <property type="protein sequence ID" value="QBR93655.1"/>
    <property type="molecule type" value="Genomic_DNA"/>
</dbReference>
<dbReference type="Gene3D" id="3.40.50.150">
    <property type="entry name" value="Vaccinia Virus protein VP39"/>
    <property type="match status" value="1"/>
</dbReference>
<dbReference type="InterPro" id="IPR029063">
    <property type="entry name" value="SAM-dependent_MTases_sf"/>
</dbReference>
<dbReference type="Pfam" id="PF08241">
    <property type="entry name" value="Methyltransf_11"/>
    <property type="match status" value="1"/>
</dbReference>
<keyword evidence="2" id="KW-0808">Transferase</keyword>
<dbReference type="PANTHER" id="PTHR42912:SF85">
    <property type="entry name" value="METHYLTRANSFERASE TYPE 11"/>
    <property type="match status" value="1"/>
</dbReference>
<dbReference type="Proteomes" id="UP000294894">
    <property type="component" value="Chromosome"/>
</dbReference>
<sequence length="236" mass="26132">MTQQRQGSASIEQPDYWWYRARAELLHAALGDHLGNPGRLLDVGSADGPSVTWMHGAEQHVSVDLDPRGLVPGQGVRASALDLPFPEATFDVVAAFDVIEHCEPEARAVSELARVLRPGGRLLLSVPAYQWAWTDHDVRAGHHRRYTQPRLLAAVEAAGFDVRRCTHGFAGVFPLFAVERLLRRVRRSAPADDGLPQPSPTVERLMLGASRVEQWVLRRRDLPFGSSIFLAAEKPV</sequence>
<dbReference type="SUPFAM" id="SSF53335">
    <property type="entry name" value="S-adenosyl-L-methionine-dependent methyltransferases"/>
    <property type="match status" value="1"/>
</dbReference>
<dbReference type="RefSeq" id="WP_135079291.1">
    <property type="nucleotide sequence ID" value="NZ_CP038267.1"/>
</dbReference>
<dbReference type="InterPro" id="IPR013216">
    <property type="entry name" value="Methyltransf_11"/>
</dbReference>
<accession>A0A4P7GN98</accession>
<gene>
    <name evidence="2" type="ORF">EXE57_16270</name>
</gene>
<dbReference type="KEGG" id="noy:EXE57_16270"/>
<dbReference type="PANTHER" id="PTHR42912">
    <property type="entry name" value="METHYLTRANSFERASE"/>
    <property type="match status" value="1"/>
</dbReference>
<dbReference type="AlphaFoldDB" id="A0A4P7GN98"/>
<name>A0A4P7GN98_9ACTN</name>
<organism evidence="2 3">
    <name type="scientific">Nocardioides euryhalodurans</name>
    <dbReference type="NCBI Taxonomy" id="2518370"/>
    <lineage>
        <taxon>Bacteria</taxon>
        <taxon>Bacillati</taxon>
        <taxon>Actinomycetota</taxon>
        <taxon>Actinomycetes</taxon>
        <taxon>Propionibacteriales</taxon>
        <taxon>Nocardioidaceae</taxon>
        <taxon>Nocardioides</taxon>
    </lineage>
</organism>
<evidence type="ECO:0000259" key="1">
    <source>
        <dbReference type="Pfam" id="PF08241"/>
    </source>
</evidence>
<dbReference type="OrthoDB" id="9810247at2"/>
<evidence type="ECO:0000313" key="2">
    <source>
        <dbReference type="EMBL" id="QBR93655.1"/>
    </source>
</evidence>
<dbReference type="CDD" id="cd02440">
    <property type="entry name" value="AdoMet_MTases"/>
    <property type="match status" value="1"/>
</dbReference>
<dbReference type="GO" id="GO:0032259">
    <property type="term" value="P:methylation"/>
    <property type="evidence" value="ECO:0007669"/>
    <property type="project" value="UniProtKB-KW"/>
</dbReference>